<dbReference type="EMBL" id="BAABXL010000001">
    <property type="protein sequence ID" value="GAA6269102.1"/>
    <property type="molecule type" value="Genomic_DNA"/>
</dbReference>
<comment type="caution">
    <text evidence="1">The sequence shown here is derived from an EMBL/GenBank/DDBJ whole genome shotgun (WGS) entry which is preliminary data.</text>
</comment>
<name>A0ABQ0AYL3_9FIRM</name>
<organism evidence="1 2">
    <name type="scientific">Enterocloster alcoholdehydrogenati</name>
    <dbReference type="NCBI Taxonomy" id="2547410"/>
    <lineage>
        <taxon>Bacteria</taxon>
        <taxon>Bacillati</taxon>
        <taxon>Bacillota</taxon>
        <taxon>Clostridia</taxon>
        <taxon>Lachnospirales</taxon>
        <taxon>Lachnospiraceae</taxon>
        <taxon>Enterocloster</taxon>
    </lineage>
</organism>
<dbReference type="Proteomes" id="UP001600894">
    <property type="component" value="Unassembled WGS sequence"/>
</dbReference>
<proteinExistence type="predicted"/>
<evidence type="ECO:0000313" key="2">
    <source>
        <dbReference type="Proteomes" id="UP001600894"/>
    </source>
</evidence>
<sequence length="49" mass="5405">MYEEKRKIYLSGSAYADGDGAVLLSCFFKGDRKGDTGGIFRCGWISYDG</sequence>
<accession>A0ABQ0AYL3</accession>
<protein>
    <submittedName>
        <fullName evidence="1">Uncharacterized protein</fullName>
    </submittedName>
</protein>
<reference evidence="1 2" key="1">
    <citation type="submission" date="2024-04" db="EMBL/GenBank/DDBJ databases">
        <title>Defined microbial consortia suppress multidrug-resistant proinflammatory Enterobacteriaceae via ecological control.</title>
        <authorList>
            <person name="Furuichi M."/>
            <person name="Kawaguchi T."/>
            <person name="Pust M."/>
            <person name="Yasuma K."/>
            <person name="Plichta D."/>
            <person name="Hasegawa N."/>
            <person name="Ohya T."/>
            <person name="Bhattarai S."/>
            <person name="Sasajima S."/>
            <person name="Aoto Y."/>
            <person name="Tuganbaev T."/>
            <person name="Yaginuma M."/>
            <person name="Ueda M."/>
            <person name="Okahashi N."/>
            <person name="Amafuji K."/>
            <person name="Kiridooshi Y."/>
            <person name="Sugita K."/>
            <person name="Strazar M."/>
            <person name="Skelly A."/>
            <person name="Suda W."/>
            <person name="Hattori M."/>
            <person name="Nakamoto N."/>
            <person name="Caballero S."/>
            <person name="Norman J."/>
            <person name="Olle B."/>
            <person name="Tanoue T."/>
            <person name="Arita M."/>
            <person name="Bucci V."/>
            <person name="Atarashi K."/>
            <person name="Xavier R."/>
            <person name="Honda K."/>
        </authorList>
    </citation>
    <scope>NUCLEOTIDE SEQUENCE [LARGE SCALE GENOMIC DNA]</scope>
    <source>
        <strain evidence="2">f13</strain>
    </source>
</reference>
<keyword evidence="2" id="KW-1185">Reference proteome</keyword>
<gene>
    <name evidence="1" type="ORF">F130042H8_21620</name>
</gene>
<evidence type="ECO:0000313" key="1">
    <source>
        <dbReference type="EMBL" id="GAA6269102.1"/>
    </source>
</evidence>